<keyword evidence="2" id="KW-1185">Reference proteome</keyword>
<protein>
    <submittedName>
        <fullName evidence="1">Uncharacterized protein</fullName>
    </submittedName>
</protein>
<comment type="caution">
    <text evidence="1">The sequence shown here is derived from an EMBL/GenBank/DDBJ whole genome shotgun (WGS) entry which is preliminary data.</text>
</comment>
<name>A0A151ARZ1_9CLOT</name>
<gene>
    <name evidence="1" type="ORF">CLCOL_03550</name>
</gene>
<organism evidence="1 2">
    <name type="scientific">Clostridium colicanis DSM 13634</name>
    <dbReference type="NCBI Taxonomy" id="1121305"/>
    <lineage>
        <taxon>Bacteria</taxon>
        <taxon>Bacillati</taxon>
        <taxon>Bacillota</taxon>
        <taxon>Clostridia</taxon>
        <taxon>Eubacteriales</taxon>
        <taxon>Clostridiaceae</taxon>
        <taxon>Clostridium</taxon>
    </lineage>
</organism>
<accession>A0A151ARZ1</accession>
<evidence type="ECO:0000313" key="2">
    <source>
        <dbReference type="Proteomes" id="UP000075374"/>
    </source>
</evidence>
<dbReference type="AlphaFoldDB" id="A0A151ARZ1"/>
<sequence length="63" mass="7409">MEALFHFCFLRENKALLTCAKYANILLKTLLIILINGIIKMNDLIFVKESSHERYNKRYCKAS</sequence>
<dbReference type="EMBL" id="LTBB01000001">
    <property type="protein sequence ID" value="KYH30409.1"/>
    <property type="molecule type" value="Genomic_DNA"/>
</dbReference>
<reference evidence="1 2" key="1">
    <citation type="submission" date="2016-02" db="EMBL/GenBank/DDBJ databases">
        <title>Genome sequence of Clostridium colicanis DSM 13634.</title>
        <authorList>
            <person name="Poehlein A."/>
            <person name="Daniel R."/>
        </authorList>
    </citation>
    <scope>NUCLEOTIDE SEQUENCE [LARGE SCALE GENOMIC DNA]</scope>
    <source>
        <strain evidence="1 2">DSM 13634</strain>
    </source>
</reference>
<evidence type="ECO:0000313" key="1">
    <source>
        <dbReference type="EMBL" id="KYH30409.1"/>
    </source>
</evidence>
<dbReference type="Proteomes" id="UP000075374">
    <property type="component" value="Unassembled WGS sequence"/>
</dbReference>
<proteinExistence type="predicted"/>